<dbReference type="EMBL" id="CP034464">
    <property type="protein sequence ID" value="AZP14558.1"/>
    <property type="molecule type" value="Genomic_DNA"/>
</dbReference>
<evidence type="ECO:0000313" key="2">
    <source>
        <dbReference type="EMBL" id="AZP14558.1"/>
    </source>
</evidence>
<dbReference type="SUPFAM" id="SSF52821">
    <property type="entry name" value="Rhodanese/Cell cycle control phosphatase"/>
    <property type="match status" value="1"/>
</dbReference>
<dbReference type="CDD" id="cd00158">
    <property type="entry name" value="RHOD"/>
    <property type="match status" value="1"/>
</dbReference>
<dbReference type="SMART" id="SM00450">
    <property type="entry name" value="RHOD"/>
    <property type="match status" value="1"/>
</dbReference>
<reference evidence="2 3" key="1">
    <citation type="journal article" date="2011" name="Int. J. Syst. Evol. Microbiol.">
        <title>Description of Undibacterium oligocarboniphilum sp. nov., isolated from purified water, and Undibacterium pigrum strain CCUG 49012 as the type strain of Undibacterium parvum sp. nov., and emended descriptions of the genus Undibacterium and the species Undibacterium pigrum.</title>
        <authorList>
            <person name="Eder W."/>
            <person name="Wanner G."/>
            <person name="Ludwig W."/>
            <person name="Busse H.J."/>
            <person name="Ziemke-Kageler F."/>
            <person name="Lang E."/>
        </authorList>
    </citation>
    <scope>NUCLEOTIDE SEQUENCE [LARGE SCALE GENOMIC DNA]</scope>
    <source>
        <strain evidence="2 3">DSM 23061</strain>
    </source>
</reference>
<sequence>MLGILFSVGFSHAASAASPKSVDVLQVTSLQNGGALLLDVREVDEYAEVHVPNSTLIPLGQLPQRLQELGPDKSRPVVLICRSGRRSAAAQALLEVAGFTSLTNVEGGMISWQKSGLPVITGAAKSTKE</sequence>
<accession>A0A3Q9BX30</accession>
<dbReference type="PROSITE" id="PS50206">
    <property type="entry name" value="RHODANESE_3"/>
    <property type="match status" value="1"/>
</dbReference>
<evidence type="ECO:0000313" key="3">
    <source>
        <dbReference type="Proteomes" id="UP000275663"/>
    </source>
</evidence>
<dbReference type="Proteomes" id="UP000275663">
    <property type="component" value="Chromosome"/>
</dbReference>
<keyword evidence="3" id="KW-1185">Reference proteome</keyword>
<evidence type="ECO:0000259" key="1">
    <source>
        <dbReference type="PROSITE" id="PS50206"/>
    </source>
</evidence>
<organism evidence="2 3">
    <name type="scientific">Undibacterium parvum</name>
    <dbReference type="NCBI Taxonomy" id="401471"/>
    <lineage>
        <taxon>Bacteria</taxon>
        <taxon>Pseudomonadati</taxon>
        <taxon>Pseudomonadota</taxon>
        <taxon>Betaproteobacteria</taxon>
        <taxon>Burkholderiales</taxon>
        <taxon>Oxalobacteraceae</taxon>
        <taxon>Undibacterium</taxon>
    </lineage>
</organism>
<proteinExistence type="predicted"/>
<dbReference type="InterPro" id="IPR001763">
    <property type="entry name" value="Rhodanese-like_dom"/>
</dbReference>
<feature type="domain" description="Rhodanese" evidence="1">
    <location>
        <begin position="31"/>
        <end position="121"/>
    </location>
</feature>
<dbReference type="InterPro" id="IPR036873">
    <property type="entry name" value="Rhodanese-like_dom_sf"/>
</dbReference>
<dbReference type="PANTHER" id="PTHR43031:SF1">
    <property type="entry name" value="PYRIDINE NUCLEOTIDE-DISULPHIDE OXIDOREDUCTASE"/>
    <property type="match status" value="1"/>
</dbReference>
<dbReference type="Pfam" id="PF00581">
    <property type="entry name" value="Rhodanese"/>
    <property type="match status" value="1"/>
</dbReference>
<dbReference type="Gene3D" id="3.40.250.10">
    <property type="entry name" value="Rhodanese-like domain"/>
    <property type="match status" value="1"/>
</dbReference>
<gene>
    <name evidence="2" type="ORF">EJN92_13130</name>
</gene>
<name>A0A3Q9BX30_9BURK</name>
<dbReference type="KEGG" id="upv:EJN92_13130"/>
<dbReference type="AlphaFoldDB" id="A0A3Q9BX30"/>
<protein>
    <submittedName>
        <fullName evidence="2">Rhodanese-like domain-containing protein</fullName>
    </submittedName>
</protein>
<dbReference type="PANTHER" id="PTHR43031">
    <property type="entry name" value="FAD-DEPENDENT OXIDOREDUCTASE"/>
    <property type="match status" value="1"/>
</dbReference>
<dbReference type="OrthoDB" id="9814704at2"/>
<dbReference type="InterPro" id="IPR050229">
    <property type="entry name" value="GlpE_sulfurtransferase"/>
</dbReference>